<protein>
    <submittedName>
        <fullName evidence="1">Uncharacterized protein</fullName>
    </submittedName>
</protein>
<sequence length="339" mass="38346">MERSTLTEERLMTQHNLNRPQSPPAPRLARASVFSTAHTNRPNPNATINTIRYPPRIPRLRRLSQAIVRAANGMTTERPSSISSAVSMTRNVHREPGSSIDPDAYHRISSSDSAHEEDDVILNNSIYDLHCVSDEKAVDLAQMCNVDIQKAPSNTSYVALEFGVVSEDGGQYSSTYSIHNILKNDGTVYCSERCGTINILLRYRGWEGMKNQRSKYCVLSHIVIKSPTHGYTAPCKEGMIFMSHKPIDIESTRAFDLFTKDNFERYTHMNHDNLDDTDPIAWFSASDQRQCVVDMQEKSGRYVLIKLLRADYESENMDLQYIGFVGYTGSRCFAKAKIC</sequence>
<organism evidence="1 2">
    <name type="scientific">Mucor velutinosus</name>
    <dbReference type="NCBI Taxonomy" id="708070"/>
    <lineage>
        <taxon>Eukaryota</taxon>
        <taxon>Fungi</taxon>
        <taxon>Fungi incertae sedis</taxon>
        <taxon>Mucoromycota</taxon>
        <taxon>Mucoromycotina</taxon>
        <taxon>Mucoromycetes</taxon>
        <taxon>Mucorales</taxon>
        <taxon>Mucorineae</taxon>
        <taxon>Mucoraceae</taxon>
        <taxon>Mucor</taxon>
    </lineage>
</organism>
<dbReference type="AlphaFoldDB" id="A0AAN7DEY4"/>
<dbReference type="EMBL" id="JASEJX010000016">
    <property type="protein sequence ID" value="KAK4513521.1"/>
    <property type="molecule type" value="Genomic_DNA"/>
</dbReference>
<dbReference type="RefSeq" id="XP_064680187.1">
    <property type="nucleotide sequence ID" value="XM_064824810.1"/>
</dbReference>
<gene>
    <name evidence="1" type="ORF">ATC70_005523</name>
</gene>
<comment type="caution">
    <text evidence="1">The sequence shown here is derived from an EMBL/GenBank/DDBJ whole genome shotgun (WGS) entry which is preliminary data.</text>
</comment>
<reference evidence="1 2" key="1">
    <citation type="submission" date="2022-11" db="EMBL/GenBank/DDBJ databases">
        <title>Mucor velutinosus strain NIH1002 WGS.</title>
        <authorList>
            <person name="Subramanian P."/>
            <person name="Mullikin J.C."/>
            <person name="Segre J.A."/>
            <person name="Zelazny A.M."/>
        </authorList>
    </citation>
    <scope>NUCLEOTIDE SEQUENCE [LARGE SCALE GENOMIC DNA]</scope>
    <source>
        <strain evidence="1 2">NIH1002</strain>
    </source>
</reference>
<proteinExistence type="predicted"/>
<dbReference type="GeneID" id="89949209"/>
<accession>A0AAN7DEY4</accession>
<name>A0AAN7DEY4_9FUNG</name>
<evidence type="ECO:0000313" key="1">
    <source>
        <dbReference type="EMBL" id="KAK4513521.1"/>
    </source>
</evidence>
<evidence type="ECO:0000313" key="2">
    <source>
        <dbReference type="Proteomes" id="UP001304243"/>
    </source>
</evidence>
<keyword evidence="2" id="KW-1185">Reference proteome</keyword>
<dbReference type="Proteomes" id="UP001304243">
    <property type="component" value="Unassembled WGS sequence"/>
</dbReference>